<evidence type="ECO:0000256" key="8">
    <source>
        <dbReference type="SAM" id="Phobius"/>
    </source>
</evidence>
<evidence type="ECO:0000256" key="3">
    <source>
        <dbReference type="ARBA" id="ARBA00022679"/>
    </source>
</evidence>
<keyword evidence="3" id="KW-0808">Transferase</keyword>
<evidence type="ECO:0000256" key="4">
    <source>
        <dbReference type="ARBA" id="ARBA00022692"/>
    </source>
</evidence>
<comment type="similarity">
    <text evidence="7">Belongs to the glycosyltransferase 87 family.</text>
</comment>
<feature type="transmembrane region" description="Helical" evidence="8">
    <location>
        <begin position="437"/>
        <end position="459"/>
    </location>
</feature>
<keyword evidence="10" id="KW-1185">Reference proteome</keyword>
<feature type="transmembrane region" description="Helical" evidence="8">
    <location>
        <begin position="60"/>
        <end position="80"/>
    </location>
</feature>
<evidence type="ECO:0000256" key="2">
    <source>
        <dbReference type="ARBA" id="ARBA00022475"/>
    </source>
</evidence>
<dbReference type="Pfam" id="PF09594">
    <property type="entry name" value="GT87"/>
    <property type="match status" value="1"/>
</dbReference>
<feature type="transmembrane region" description="Helical" evidence="8">
    <location>
        <begin position="221"/>
        <end position="245"/>
    </location>
</feature>
<dbReference type="EMBL" id="QYRT01000025">
    <property type="protein sequence ID" value="TIH34566.1"/>
    <property type="molecule type" value="Genomic_DNA"/>
</dbReference>
<feature type="transmembrane region" description="Helical" evidence="8">
    <location>
        <begin position="199"/>
        <end position="215"/>
    </location>
</feature>
<organism evidence="9 10">
    <name type="scientific">Subtercola vilae</name>
    <dbReference type="NCBI Taxonomy" id="2056433"/>
    <lineage>
        <taxon>Bacteria</taxon>
        <taxon>Bacillati</taxon>
        <taxon>Actinomycetota</taxon>
        <taxon>Actinomycetes</taxon>
        <taxon>Micrococcales</taxon>
        <taxon>Microbacteriaceae</taxon>
        <taxon>Subtercola</taxon>
    </lineage>
</organism>
<evidence type="ECO:0000256" key="1">
    <source>
        <dbReference type="ARBA" id="ARBA00004651"/>
    </source>
</evidence>
<evidence type="ECO:0000313" key="10">
    <source>
        <dbReference type="Proteomes" id="UP000306192"/>
    </source>
</evidence>
<feature type="transmembrane region" description="Helical" evidence="8">
    <location>
        <begin position="359"/>
        <end position="377"/>
    </location>
</feature>
<feature type="transmembrane region" description="Helical" evidence="8">
    <location>
        <begin position="100"/>
        <end position="123"/>
    </location>
</feature>
<protein>
    <submittedName>
        <fullName evidence="9">DUF2029 domain-containing protein</fullName>
    </submittedName>
</protein>
<name>A0A4T2BXJ3_9MICO</name>
<evidence type="ECO:0000256" key="7">
    <source>
        <dbReference type="ARBA" id="ARBA00024033"/>
    </source>
</evidence>
<feature type="transmembrane region" description="Helical" evidence="8">
    <location>
        <begin position="383"/>
        <end position="399"/>
    </location>
</feature>
<dbReference type="InterPro" id="IPR018584">
    <property type="entry name" value="GT87"/>
</dbReference>
<keyword evidence="2" id="KW-1003">Cell membrane</keyword>
<dbReference type="Proteomes" id="UP000306192">
    <property type="component" value="Unassembled WGS sequence"/>
</dbReference>
<reference evidence="9 10" key="1">
    <citation type="journal article" date="2019" name="Microorganisms">
        <title>Systematic Affiliation and Genome Analysis of Subtercola vilae DB165(T) with Particular Emphasis on Cold Adaptation of an Isolate from a High-Altitude Cold Volcano Lake.</title>
        <authorList>
            <person name="Villalobos A.S."/>
            <person name="Wiese J."/>
            <person name="Imhoff J.F."/>
            <person name="Dorador C."/>
            <person name="Keller A."/>
            <person name="Hentschel U."/>
        </authorList>
    </citation>
    <scope>NUCLEOTIDE SEQUENCE [LARGE SCALE GENOMIC DNA]</scope>
    <source>
        <strain evidence="9 10">DB165</strain>
    </source>
</reference>
<feature type="transmembrane region" description="Helical" evidence="8">
    <location>
        <begin position="252"/>
        <end position="277"/>
    </location>
</feature>
<feature type="transmembrane region" description="Helical" evidence="8">
    <location>
        <begin position="332"/>
        <end position="352"/>
    </location>
</feature>
<dbReference type="GO" id="GO:0005886">
    <property type="term" value="C:plasma membrane"/>
    <property type="evidence" value="ECO:0007669"/>
    <property type="project" value="UniProtKB-SubCell"/>
</dbReference>
<evidence type="ECO:0000256" key="6">
    <source>
        <dbReference type="ARBA" id="ARBA00023136"/>
    </source>
</evidence>
<keyword evidence="4 8" id="KW-0812">Transmembrane</keyword>
<comment type="caution">
    <text evidence="9">The sequence shown here is derived from an EMBL/GenBank/DDBJ whole genome shotgun (WGS) entry which is preliminary data.</text>
</comment>
<feature type="transmembrane region" description="Helical" evidence="8">
    <location>
        <begin position="406"/>
        <end position="425"/>
    </location>
</feature>
<proteinExistence type="inferred from homology"/>
<gene>
    <name evidence="9" type="ORF">D4765_12820</name>
</gene>
<feature type="transmembrane region" description="Helical" evidence="8">
    <location>
        <begin position="172"/>
        <end position="192"/>
    </location>
</feature>
<keyword evidence="5 8" id="KW-1133">Transmembrane helix</keyword>
<dbReference type="GO" id="GO:0016758">
    <property type="term" value="F:hexosyltransferase activity"/>
    <property type="evidence" value="ECO:0007669"/>
    <property type="project" value="InterPro"/>
</dbReference>
<evidence type="ECO:0000256" key="5">
    <source>
        <dbReference type="ARBA" id="ARBA00022989"/>
    </source>
</evidence>
<sequence>MRCVGRGARRMVRTSEQRTWTTRWEAPASEVCFGCPSAASRCHSTAAYDCGVRRLARNPLVLWSAFVLIHLWLAYVGLTAPTLPWGDVTIVYSTWIHHAIGGYWVGIDGPWVYPLLALVPMIAAMGLGSLLYGVGWFLLVLVANGAVFAFILNSRTTSEPVTPAPDARPAPLGNPLRFVAAWWWLAFLLLLGPVALGRIDSFTVALVIVGLLFAIRRPAAAGLMLALATWVKVWPVALVVAVIIAARRRVTVAVAAAVTAVAVAVVGLLLGAGANLFSFVTQQTSRGLQVEAPVSIPWMWMAYFKVPGSRVYYDQNILTFQVKGSGGTVADFLTTPLLAVAVLVVLLLGVFVVRSGASVTQVLPALSLALVMALIVFNKVGSPQFMLWITAPVILGLIWQGRAFKTFAIIAAVLAALTQLMYPYLYDWLLSLDPLMLLVLTARNGLEVVLFGLALRALFTSRVRALGPVFVESVKVAV</sequence>
<dbReference type="AlphaFoldDB" id="A0A4T2BXJ3"/>
<evidence type="ECO:0000313" key="9">
    <source>
        <dbReference type="EMBL" id="TIH34566.1"/>
    </source>
</evidence>
<feature type="transmembrane region" description="Helical" evidence="8">
    <location>
        <begin position="130"/>
        <end position="152"/>
    </location>
</feature>
<accession>A0A4T2BXJ3</accession>
<comment type="subcellular location">
    <subcellularLocation>
        <location evidence="1">Cell membrane</location>
        <topology evidence="1">Multi-pass membrane protein</topology>
    </subcellularLocation>
</comment>
<keyword evidence="6 8" id="KW-0472">Membrane</keyword>